<sequence length="30" mass="3629">LIRTKDRGIQDVHKRKQSLNNLVFKVTRQH</sequence>
<feature type="non-terminal residue" evidence="1">
    <location>
        <position position="30"/>
    </location>
</feature>
<reference evidence="1 2" key="1">
    <citation type="submission" date="2015-01" db="EMBL/GenBank/DDBJ databases">
        <title>Evolution of Trichinella species and genotypes.</title>
        <authorList>
            <person name="Korhonen P.K."/>
            <person name="Edoardo P."/>
            <person name="Giuseppe L.R."/>
            <person name="Gasser R.B."/>
        </authorList>
    </citation>
    <scope>NUCLEOTIDE SEQUENCE [LARGE SCALE GENOMIC DNA]</scope>
    <source>
        <strain evidence="1">ISS120</strain>
    </source>
</reference>
<comment type="caution">
    <text evidence="1">The sequence shown here is derived from an EMBL/GenBank/DDBJ whole genome shotgun (WGS) entry which is preliminary data.</text>
</comment>
<dbReference type="Proteomes" id="UP000054653">
    <property type="component" value="Unassembled WGS sequence"/>
</dbReference>
<name>A0A0V0YVH0_TRIBR</name>
<keyword evidence="2" id="KW-1185">Reference proteome</keyword>
<dbReference type="AlphaFoldDB" id="A0A0V0YVH0"/>
<evidence type="ECO:0000313" key="1">
    <source>
        <dbReference type="EMBL" id="KRY04107.1"/>
    </source>
</evidence>
<accession>A0A0V0YVH0</accession>
<feature type="non-terminal residue" evidence="1">
    <location>
        <position position="1"/>
    </location>
</feature>
<proteinExistence type="predicted"/>
<protein>
    <submittedName>
        <fullName evidence="1">Uncharacterized protein</fullName>
    </submittedName>
</protein>
<dbReference type="EMBL" id="JYDI01005919">
    <property type="protein sequence ID" value="KRY04107.1"/>
    <property type="molecule type" value="Genomic_DNA"/>
</dbReference>
<organism evidence="1 2">
    <name type="scientific">Trichinella britovi</name>
    <name type="common">Parasitic roundworm</name>
    <dbReference type="NCBI Taxonomy" id="45882"/>
    <lineage>
        <taxon>Eukaryota</taxon>
        <taxon>Metazoa</taxon>
        <taxon>Ecdysozoa</taxon>
        <taxon>Nematoda</taxon>
        <taxon>Enoplea</taxon>
        <taxon>Dorylaimia</taxon>
        <taxon>Trichinellida</taxon>
        <taxon>Trichinellidae</taxon>
        <taxon>Trichinella</taxon>
    </lineage>
</organism>
<gene>
    <name evidence="1" type="ORF">T03_10337</name>
</gene>
<evidence type="ECO:0000313" key="2">
    <source>
        <dbReference type="Proteomes" id="UP000054653"/>
    </source>
</evidence>